<evidence type="ECO:0000256" key="4">
    <source>
        <dbReference type="ARBA" id="ARBA00022786"/>
    </source>
</evidence>
<evidence type="ECO:0000256" key="3">
    <source>
        <dbReference type="ARBA" id="ARBA00005673"/>
    </source>
</evidence>
<dbReference type="Gene3D" id="3.40.50.720">
    <property type="entry name" value="NAD(P)-binding Rossmann-like Domain"/>
    <property type="match status" value="1"/>
</dbReference>
<feature type="domain" description="THIF-type NAD/FAD binding fold" evidence="8">
    <location>
        <begin position="116"/>
        <end position="444"/>
    </location>
</feature>
<dbReference type="Proteomes" id="UP000222788">
    <property type="component" value="Unassembled WGS sequence"/>
</dbReference>
<dbReference type="PRINTS" id="PR01849">
    <property type="entry name" value="UBIQUITINACT"/>
</dbReference>
<evidence type="ECO:0000259" key="8">
    <source>
        <dbReference type="Pfam" id="PF00899"/>
    </source>
</evidence>
<dbReference type="InterPro" id="IPR000011">
    <property type="entry name" value="UBQ/SUMO-activ_enz_E1-like"/>
</dbReference>
<evidence type="ECO:0000256" key="6">
    <source>
        <dbReference type="ARBA" id="ARBA00044354"/>
    </source>
</evidence>
<name>A0A2C5WXN4_9PEZI</name>
<comment type="pathway">
    <text evidence="2">Protein modification; protein sumoylation.</text>
</comment>
<evidence type="ECO:0000313" key="10">
    <source>
        <dbReference type="Proteomes" id="UP000222788"/>
    </source>
</evidence>
<dbReference type="STRING" id="1035309.A0A2C5WXN4"/>
<accession>A0A2C5WXN4</accession>
<evidence type="ECO:0000256" key="7">
    <source>
        <dbReference type="SAM" id="MobiDB-lite"/>
    </source>
</evidence>
<dbReference type="CDD" id="cd01492">
    <property type="entry name" value="Aos1_SUMO"/>
    <property type="match status" value="1"/>
</dbReference>
<reference evidence="9 10" key="1">
    <citation type="journal article" date="2013" name="Fungal Biol.">
        <title>Analysis of microsatellite markers in the genome of the plant pathogen Ceratocystis fimbriata.</title>
        <authorList>
            <person name="Simpson M.C."/>
            <person name="Wilken P.M."/>
            <person name="Coetzee M.P."/>
            <person name="Wingfield M.J."/>
            <person name="Wingfield B.D."/>
        </authorList>
    </citation>
    <scope>NUCLEOTIDE SEQUENCE [LARGE SCALE GENOMIC DNA]</scope>
    <source>
        <strain evidence="9 10">CBS 114723</strain>
    </source>
</reference>
<evidence type="ECO:0000256" key="1">
    <source>
        <dbReference type="ARBA" id="ARBA00004123"/>
    </source>
</evidence>
<comment type="subcellular location">
    <subcellularLocation>
        <location evidence="1">Nucleus</location>
    </subcellularLocation>
</comment>
<keyword evidence="10" id="KW-1185">Reference proteome</keyword>
<dbReference type="GO" id="GO:0031510">
    <property type="term" value="C:SUMO activating enzyme complex"/>
    <property type="evidence" value="ECO:0007669"/>
    <property type="project" value="TreeGrafter"/>
</dbReference>
<dbReference type="InterPro" id="IPR045886">
    <property type="entry name" value="ThiF/MoeB/HesA"/>
</dbReference>
<evidence type="ECO:0000256" key="5">
    <source>
        <dbReference type="ARBA" id="ARBA00023242"/>
    </source>
</evidence>
<dbReference type="GO" id="GO:0019948">
    <property type="term" value="F:SUMO activating enzyme activity"/>
    <property type="evidence" value="ECO:0007669"/>
    <property type="project" value="TreeGrafter"/>
</dbReference>
<keyword evidence="5" id="KW-0539">Nucleus</keyword>
<reference evidence="9 10" key="2">
    <citation type="journal article" date="2013" name="IMA Fungus">
        <title>IMA Genome-F 1: Ceratocystis fimbriata: Draft nuclear genome sequence for the plant pathogen, Ceratocystis fimbriata.</title>
        <authorList>
            <person name="Wilken P.M."/>
            <person name="Steenkamp E.T."/>
            <person name="Wingfield M.J."/>
            <person name="de Beer Z.W."/>
            <person name="Wingfield B.D."/>
        </authorList>
    </citation>
    <scope>NUCLEOTIDE SEQUENCE [LARGE SCALE GENOMIC DNA]</scope>
    <source>
        <strain evidence="9 10">CBS 114723</strain>
    </source>
</reference>
<protein>
    <recommendedName>
        <fullName evidence="6">Ubiquitin-like 1-activating enzyme E1A</fullName>
    </recommendedName>
</protein>
<dbReference type="EMBL" id="APWK03000108">
    <property type="protein sequence ID" value="PHH50945.1"/>
    <property type="molecule type" value="Genomic_DNA"/>
</dbReference>
<feature type="compositionally biased region" description="Polar residues" evidence="7">
    <location>
        <begin position="58"/>
        <end position="71"/>
    </location>
</feature>
<dbReference type="GO" id="GO:0016925">
    <property type="term" value="P:protein sumoylation"/>
    <property type="evidence" value="ECO:0007669"/>
    <property type="project" value="TreeGrafter"/>
</dbReference>
<dbReference type="SUPFAM" id="SSF69572">
    <property type="entry name" value="Activating enzymes of the ubiquitin-like proteins"/>
    <property type="match status" value="1"/>
</dbReference>
<dbReference type="PANTHER" id="PTHR10953">
    <property type="entry name" value="UBIQUITIN-ACTIVATING ENZYME E1"/>
    <property type="match status" value="1"/>
</dbReference>
<comment type="similarity">
    <text evidence="3">Belongs to the ubiquitin-activating E1 family.</text>
</comment>
<dbReference type="InterPro" id="IPR035985">
    <property type="entry name" value="Ubiquitin-activating_enz"/>
</dbReference>
<feature type="region of interest" description="Disordered" evidence="7">
    <location>
        <begin position="1"/>
        <end position="82"/>
    </location>
</feature>
<dbReference type="GO" id="GO:0005737">
    <property type="term" value="C:cytoplasm"/>
    <property type="evidence" value="ECO:0007669"/>
    <property type="project" value="TreeGrafter"/>
</dbReference>
<feature type="compositionally biased region" description="Polar residues" evidence="7">
    <location>
        <begin position="1"/>
        <end position="31"/>
    </location>
</feature>
<dbReference type="Pfam" id="PF00899">
    <property type="entry name" value="ThiF"/>
    <property type="match status" value="1"/>
</dbReference>
<dbReference type="PANTHER" id="PTHR10953:SF162">
    <property type="entry name" value="SUMO-ACTIVATING ENZYME SUBUNIT 1"/>
    <property type="match status" value="1"/>
</dbReference>
<comment type="caution">
    <text evidence="9">The sequence shown here is derived from an EMBL/GenBank/DDBJ whole genome shotgun (WGS) entry which is preliminary data.</text>
</comment>
<proteinExistence type="inferred from homology"/>
<dbReference type="InterPro" id="IPR000594">
    <property type="entry name" value="ThiF_NAD_FAD-bd"/>
</dbReference>
<dbReference type="AlphaFoldDB" id="A0A2C5WXN4"/>
<evidence type="ECO:0000256" key="2">
    <source>
        <dbReference type="ARBA" id="ARBA00004718"/>
    </source>
</evidence>
<keyword evidence="4" id="KW-0833">Ubl conjugation pathway</keyword>
<evidence type="ECO:0000313" key="9">
    <source>
        <dbReference type="EMBL" id="PHH50945.1"/>
    </source>
</evidence>
<organism evidence="9 10">
    <name type="scientific">Ceratocystis fimbriata CBS 114723</name>
    <dbReference type="NCBI Taxonomy" id="1035309"/>
    <lineage>
        <taxon>Eukaryota</taxon>
        <taxon>Fungi</taxon>
        <taxon>Dikarya</taxon>
        <taxon>Ascomycota</taxon>
        <taxon>Pezizomycotina</taxon>
        <taxon>Sordariomycetes</taxon>
        <taxon>Hypocreomycetidae</taxon>
        <taxon>Microascales</taxon>
        <taxon>Ceratocystidaceae</taxon>
        <taxon>Ceratocystis</taxon>
    </lineage>
</organism>
<gene>
    <name evidence="9" type="primary">AOS1</name>
    <name evidence="9" type="ORF">CFIMG_005719RA</name>
</gene>
<dbReference type="OrthoDB" id="1708823at2759"/>
<sequence length="482" mass="52045">MNSQPVNQPLNHEPVSSAQQQKFPENTSGADASTKPDGPSIDQSALPRSAPIVPMANAKSTRSTADPSQPSVAALPGSFLPPTADTLPPPHFAIVPNAIPKKKDDSGITDDEIALYDRQIRLWGMNAQKRIQSSRILLITMRALGNEIAKNLVLAGIGSLTILDDGLVNEADFGAQFVLHEEDLPLGLNRAQAALPQVQKLNPRVKVVADPEGVTRKDNHYFANFDVIIATDLTPATLNFINTAARVHGKAFYAAGVHGLYGYIFNDLIEHTFVIRRDAGNVAAKIGPESRTRSIIDVKVSREDGKPIEHVTKQELYSTWFLASDVAGLPEDIARNARRKRAVSPILSCLRGLWEFQTAMERLPSPVAADLKMFVKIVQEKHAALGLPAETIRSETINSFLQGLGTELPAVSAVLGGQLAQDVINVRGQTQQPIQNMVIFDAESCESNVYSLHPEGAVGKAQLRASEPEVVAKVAAKNGVDV</sequence>